<sequence length="266" mass="26019">MRAARALLLGLAAVLALAGCASTAGSDVDPDGAGAAPSVIGEQLSGELSIFAAASLQGAFDELATAFEARHPSLEVLPIGYDGSSTLATQIVEGAAVDVFASADEPTMQRVVDAGLADAPAPFATNTLALVTPPGNPAGVAGLADLADPDLIVVLCDVAVPCGAASIALLDAAGVTAVVDSHEQNVTAVVTKVATGEADAGLVYVTDAAAADLDTVAVPGTADVVNRYPIVDLATSAHPAAAAAFVAFVQSAEGQRVLAAHGFGAP</sequence>
<dbReference type="PANTHER" id="PTHR30632">
    <property type="entry name" value="MOLYBDATE-BINDING PERIPLASMIC PROTEIN"/>
    <property type="match status" value="1"/>
</dbReference>
<gene>
    <name evidence="5" type="primary">modA</name>
    <name evidence="5" type="ORF">H9651_00925</name>
</gene>
<protein>
    <submittedName>
        <fullName evidence="5">Molybdate ABC transporter substrate-binding protein</fullName>
    </submittedName>
</protein>
<comment type="similarity">
    <text evidence="1">Belongs to the bacterial solute-binding protein ModA family.</text>
</comment>
<dbReference type="SUPFAM" id="SSF53850">
    <property type="entry name" value="Periplasmic binding protein-like II"/>
    <property type="match status" value="1"/>
</dbReference>
<evidence type="ECO:0000256" key="1">
    <source>
        <dbReference type="ARBA" id="ARBA00009175"/>
    </source>
</evidence>
<dbReference type="NCBIfam" id="TIGR01256">
    <property type="entry name" value="modA"/>
    <property type="match status" value="1"/>
</dbReference>
<feature type="signal peptide" evidence="4">
    <location>
        <begin position="1"/>
        <end position="18"/>
    </location>
</feature>
<dbReference type="Pfam" id="PF13531">
    <property type="entry name" value="SBP_bac_11"/>
    <property type="match status" value="1"/>
</dbReference>
<evidence type="ECO:0000256" key="3">
    <source>
        <dbReference type="ARBA" id="ARBA00022729"/>
    </source>
</evidence>
<evidence type="ECO:0000313" key="6">
    <source>
        <dbReference type="Proteomes" id="UP000648352"/>
    </source>
</evidence>
<organism evidence="5 6">
    <name type="scientific">Microbacterium pullorum</name>
    <dbReference type="NCBI Taxonomy" id="2762236"/>
    <lineage>
        <taxon>Bacteria</taxon>
        <taxon>Bacillati</taxon>
        <taxon>Actinomycetota</taxon>
        <taxon>Actinomycetes</taxon>
        <taxon>Micrococcales</taxon>
        <taxon>Microbacteriaceae</taxon>
        <taxon>Microbacterium</taxon>
    </lineage>
</organism>
<dbReference type="Proteomes" id="UP000648352">
    <property type="component" value="Unassembled WGS sequence"/>
</dbReference>
<name>A0ABR8RY92_9MICO</name>
<keyword evidence="3 4" id="KW-0732">Signal</keyword>
<dbReference type="PANTHER" id="PTHR30632:SF0">
    <property type="entry name" value="SULFATE-BINDING PROTEIN"/>
    <property type="match status" value="1"/>
</dbReference>
<dbReference type="Gene3D" id="3.40.190.10">
    <property type="entry name" value="Periplasmic binding protein-like II"/>
    <property type="match status" value="2"/>
</dbReference>
<proteinExistence type="inferred from homology"/>
<dbReference type="InterPro" id="IPR050682">
    <property type="entry name" value="ModA/WtpA"/>
</dbReference>
<reference evidence="5 6" key="1">
    <citation type="submission" date="2020-08" db="EMBL/GenBank/DDBJ databases">
        <title>A Genomic Blueprint of the Chicken Gut Microbiome.</title>
        <authorList>
            <person name="Gilroy R."/>
            <person name="Ravi A."/>
            <person name="Getino M."/>
            <person name="Pursley I."/>
            <person name="Horton D.L."/>
            <person name="Alikhan N.-F."/>
            <person name="Baker D."/>
            <person name="Gharbi K."/>
            <person name="Hall N."/>
            <person name="Watson M."/>
            <person name="Adriaenssens E.M."/>
            <person name="Foster-Nyarko E."/>
            <person name="Jarju S."/>
            <person name="Secka A."/>
            <person name="Antonio M."/>
            <person name="Oren A."/>
            <person name="Chaudhuri R."/>
            <person name="La Ragione R.M."/>
            <person name="Hildebrand F."/>
            <person name="Pallen M.J."/>
        </authorList>
    </citation>
    <scope>NUCLEOTIDE SEQUENCE [LARGE SCALE GENOMIC DNA]</scope>
    <source>
        <strain evidence="5 6">Sa4CUA7</strain>
    </source>
</reference>
<feature type="chain" id="PRO_5045046892" evidence="4">
    <location>
        <begin position="19"/>
        <end position="266"/>
    </location>
</feature>
<evidence type="ECO:0000256" key="2">
    <source>
        <dbReference type="ARBA" id="ARBA00022723"/>
    </source>
</evidence>
<dbReference type="EMBL" id="JACSQP010000001">
    <property type="protein sequence ID" value="MBD7956198.1"/>
    <property type="molecule type" value="Genomic_DNA"/>
</dbReference>
<evidence type="ECO:0000256" key="4">
    <source>
        <dbReference type="SAM" id="SignalP"/>
    </source>
</evidence>
<evidence type="ECO:0000313" key="5">
    <source>
        <dbReference type="EMBL" id="MBD7956198.1"/>
    </source>
</evidence>
<dbReference type="PROSITE" id="PS51257">
    <property type="entry name" value="PROKAR_LIPOPROTEIN"/>
    <property type="match status" value="1"/>
</dbReference>
<keyword evidence="6" id="KW-1185">Reference proteome</keyword>
<comment type="caution">
    <text evidence="5">The sequence shown here is derived from an EMBL/GenBank/DDBJ whole genome shotgun (WGS) entry which is preliminary data.</text>
</comment>
<dbReference type="PIRSF" id="PIRSF004846">
    <property type="entry name" value="ModA"/>
    <property type="match status" value="1"/>
</dbReference>
<dbReference type="RefSeq" id="WP_191717226.1">
    <property type="nucleotide sequence ID" value="NZ_JACSQP010000001.1"/>
</dbReference>
<dbReference type="InterPro" id="IPR005950">
    <property type="entry name" value="ModA"/>
</dbReference>
<keyword evidence="2" id="KW-0479">Metal-binding</keyword>
<accession>A0ABR8RY92</accession>